<evidence type="ECO:0000313" key="2">
    <source>
        <dbReference type="EMBL" id="KAA0979232.1"/>
    </source>
</evidence>
<keyword evidence="1" id="KW-0560">Oxidoreductase</keyword>
<dbReference type="Proteomes" id="UP000323856">
    <property type="component" value="Unassembled WGS sequence"/>
</dbReference>
<sequence>MTTDHPGTTSGSLLDGFSLEMTGKDIPALEAAAPSLPPGTPVNVTFLGNEDLSMRVAAAAAVKRAGLHPVPHISARRLASTGELDSFLEALERVGSAHHVFTVGGDPAEPMGPFSDSLSLITSGRLEAFGVNKVSIAGYPDGHSGIEVDVLWSVLEAKVAALRERGLEGEIITQFGFDTVPILDWLTTLRDRGISLPVRIGVPGPAGIKRLLGYAGRFGVASSAGIAKRYGFSLGNLLGTAGPERFIEDLARDYQPERHGEIKLHFYTFGGIETTAEWVAAHR</sequence>
<dbReference type="OrthoDB" id="9812555at2"/>
<dbReference type="GO" id="GO:0035999">
    <property type="term" value="P:tetrahydrofolate interconversion"/>
    <property type="evidence" value="ECO:0007669"/>
    <property type="project" value="UniProtKB-UniPathway"/>
</dbReference>
<dbReference type="GO" id="GO:0016491">
    <property type="term" value="F:oxidoreductase activity"/>
    <property type="evidence" value="ECO:0007669"/>
    <property type="project" value="UniProtKB-KW"/>
</dbReference>
<gene>
    <name evidence="2" type="ORF">FQ154_02005</name>
</gene>
<dbReference type="InterPro" id="IPR029041">
    <property type="entry name" value="FAD-linked_oxidoreductase-like"/>
</dbReference>
<dbReference type="EMBL" id="VOBL01000002">
    <property type="protein sequence ID" value="KAA0979232.1"/>
    <property type="molecule type" value="Genomic_DNA"/>
</dbReference>
<evidence type="ECO:0000313" key="3">
    <source>
        <dbReference type="Proteomes" id="UP000323856"/>
    </source>
</evidence>
<protein>
    <submittedName>
        <fullName evidence="2">Methylenetetrahydrofolate reductase</fullName>
    </submittedName>
</protein>
<accession>A0A5B0ELD8</accession>
<comment type="caution">
    <text evidence="2">The sequence shown here is derived from an EMBL/GenBank/DDBJ whole genome shotgun (WGS) entry which is preliminary data.</text>
</comment>
<evidence type="ECO:0000256" key="1">
    <source>
        <dbReference type="ARBA" id="ARBA00023002"/>
    </source>
</evidence>
<dbReference type="Gene3D" id="3.20.20.220">
    <property type="match status" value="1"/>
</dbReference>
<organism evidence="2 3">
    <name type="scientific">Paeniglutamicibacter gangotriensis</name>
    <dbReference type="NCBI Taxonomy" id="254787"/>
    <lineage>
        <taxon>Bacteria</taxon>
        <taxon>Bacillati</taxon>
        <taxon>Actinomycetota</taxon>
        <taxon>Actinomycetes</taxon>
        <taxon>Micrococcales</taxon>
        <taxon>Micrococcaceae</taxon>
        <taxon>Paeniglutamicibacter</taxon>
    </lineage>
</organism>
<dbReference type="AlphaFoldDB" id="A0A5B0ELD8"/>
<dbReference type="RefSeq" id="WP_149618506.1">
    <property type="nucleotide sequence ID" value="NZ_VOBL01000002.1"/>
</dbReference>
<dbReference type="UniPathway" id="UPA00193"/>
<dbReference type="SUPFAM" id="SSF51730">
    <property type="entry name" value="FAD-linked oxidoreductase"/>
    <property type="match status" value="1"/>
</dbReference>
<proteinExistence type="predicted"/>
<name>A0A5B0ELD8_9MICC</name>
<reference evidence="2 3" key="1">
    <citation type="submission" date="2019-07" db="EMBL/GenBank/DDBJ databases">
        <title>Analysis of the biochemical properties, biological activity and biotechnological potential of siderophores and biosurfactants produced by Antarctic psychrotolerant bacteria.</title>
        <authorList>
            <person name="Styczynski M."/>
            <person name="Krucon T."/>
            <person name="Decewicz P."/>
            <person name="Dziewit L."/>
        </authorList>
    </citation>
    <scope>NUCLEOTIDE SEQUENCE [LARGE SCALE GENOMIC DNA]</scope>
    <source>
        <strain evidence="2 3">ANT_H27</strain>
    </source>
</reference>